<protein>
    <submittedName>
        <fullName evidence="2">Uncharacterized protein</fullName>
    </submittedName>
</protein>
<keyword evidence="1" id="KW-1133">Transmembrane helix</keyword>
<keyword evidence="1" id="KW-0812">Transmembrane</keyword>
<evidence type="ECO:0000313" key="3">
    <source>
        <dbReference type="Proteomes" id="UP000187209"/>
    </source>
</evidence>
<feature type="transmembrane region" description="Helical" evidence="1">
    <location>
        <begin position="43"/>
        <end position="62"/>
    </location>
</feature>
<dbReference type="Proteomes" id="UP000187209">
    <property type="component" value="Unassembled WGS sequence"/>
</dbReference>
<reference evidence="2 3" key="1">
    <citation type="submission" date="2016-11" db="EMBL/GenBank/DDBJ databases">
        <title>The macronuclear genome of Stentor coeruleus: a giant cell with tiny introns.</title>
        <authorList>
            <person name="Slabodnick M."/>
            <person name="Ruby J.G."/>
            <person name="Reiff S.B."/>
            <person name="Swart E.C."/>
            <person name="Gosai S."/>
            <person name="Prabakaran S."/>
            <person name="Witkowska E."/>
            <person name="Larue G.E."/>
            <person name="Fisher S."/>
            <person name="Freeman R.M."/>
            <person name="Gunawardena J."/>
            <person name="Chu W."/>
            <person name="Stover N.A."/>
            <person name="Gregory B.D."/>
            <person name="Nowacki M."/>
            <person name="Derisi J."/>
            <person name="Roy S.W."/>
            <person name="Marshall W.F."/>
            <person name="Sood P."/>
        </authorList>
    </citation>
    <scope>NUCLEOTIDE SEQUENCE [LARGE SCALE GENOMIC DNA]</scope>
    <source>
        <strain evidence="2">WM001</strain>
    </source>
</reference>
<comment type="caution">
    <text evidence="2">The sequence shown here is derived from an EMBL/GenBank/DDBJ whole genome shotgun (WGS) entry which is preliminary data.</text>
</comment>
<dbReference type="AlphaFoldDB" id="A0A1R2CKU6"/>
<keyword evidence="3" id="KW-1185">Reference proteome</keyword>
<dbReference type="EMBL" id="MPUH01000121">
    <property type="protein sequence ID" value="OMJ89611.1"/>
    <property type="molecule type" value="Genomic_DNA"/>
</dbReference>
<evidence type="ECO:0000256" key="1">
    <source>
        <dbReference type="SAM" id="Phobius"/>
    </source>
</evidence>
<accession>A0A1R2CKU6</accession>
<organism evidence="2 3">
    <name type="scientific">Stentor coeruleus</name>
    <dbReference type="NCBI Taxonomy" id="5963"/>
    <lineage>
        <taxon>Eukaryota</taxon>
        <taxon>Sar</taxon>
        <taxon>Alveolata</taxon>
        <taxon>Ciliophora</taxon>
        <taxon>Postciliodesmatophora</taxon>
        <taxon>Heterotrichea</taxon>
        <taxon>Heterotrichida</taxon>
        <taxon>Stentoridae</taxon>
        <taxon>Stentor</taxon>
    </lineage>
</organism>
<name>A0A1R2CKU6_9CILI</name>
<proteinExistence type="predicted"/>
<keyword evidence="1" id="KW-0472">Membrane</keyword>
<evidence type="ECO:0000313" key="2">
    <source>
        <dbReference type="EMBL" id="OMJ89611.1"/>
    </source>
</evidence>
<gene>
    <name evidence="2" type="ORF">SteCoe_8144</name>
</gene>
<sequence>MEKRKEIIKRLFEELPTIKPKNYKDREAKELFLDQLGTFISSGGRNIMIAYIGSLIFLPMFLRSTPRSFIRFPMILGLLGYHEDIYFFGSQMQLCFNAYHVLDQMKTLNEESLIRKLAESLETSTK</sequence>